<feature type="transmembrane region" description="Helical" evidence="11">
    <location>
        <begin position="6"/>
        <end position="27"/>
    </location>
</feature>
<reference evidence="13 14" key="1">
    <citation type="submission" date="2018-07" db="EMBL/GenBank/DDBJ databases">
        <title>Genomic Encyclopedia of Type Strains, Phase IV (KMG-IV): sequencing the most valuable type-strain genomes for metagenomic binning, comparative biology and taxonomic classification.</title>
        <authorList>
            <person name="Goeker M."/>
        </authorList>
    </citation>
    <scope>NUCLEOTIDE SEQUENCE [LARGE SCALE GENOMIC DNA]</scope>
    <source>
        <strain evidence="13 14">DSM 21410</strain>
    </source>
</reference>
<dbReference type="NCBIfam" id="TIGR00054">
    <property type="entry name" value="RIP metalloprotease RseP"/>
    <property type="match status" value="1"/>
</dbReference>
<dbReference type="GO" id="GO:0016020">
    <property type="term" value="C:membrane"/>
    <property type="evidence" value="ECO:0007669"/>
    <property type="project" value="UniProtKB-SubCell"/>
</dbReference>
<keyword evidence="11" id="KW-0479">Metal-binding</keyword>
<feature type="transmembrane region" description="Helical" evidence="11">
    <location>
        <begin position="366"/>
        <end position="398"/>
    </location>
</feature>
<dbReference type="PANTHER" id="PTHR42837:SF2">
    <property type="entry name" value="MEMBRANE METALLOPROTEASE ARASP2, CHLOROPLASTIC-RELATED"/>
    <property type="match status" value="1"/>
</dbReference>
<dbReference type="GO" id="GO:0004222">
    <property type="term" value="F:metalloendopeptidase activity"/>
    <property type="evidence" value="ECO:0007669"/>
    <property type="project" value="InterPro"/>
</dbReference>
<evidence type="ECO:0000256" key="10">
    <source>
        <dbReference type="ARBA" id="ARBA00023136"/>
    </source>
</evidence>
<keyword evidence="4 13" id="KW-0645">Protease</keyword>
<evidence type="ECO:0000256" key="11">
    <source>
        <dbReference type="RuleBase" id="RU362031"/>
    </source>
</evidence>
<evidence type="ECO:0000256" key="3">
    <source>
        <dbReference type="ARBA" id="ARBA00007931"/>
    </source>
</evidence>
<feature type="transmembrane region" description="Helical" evidence="11">
    <location>
        <begin position="410"/>
        <end position="429"/>
    </location>
</feature>
<feature type="transmembrane region" description="Helical" evidence="11">
    <location>
        <begin position="103"/>
        <end position="128"/>
    </location>
</feature>
<dbReference type="Pfam" id="PF02163">
    <property type="entry name" value="Peptidase_M50"/>
    <property type="match status" value="1"/>
</dbReference>
<evidence type="ECO:0000256" key="9">
    <source>
        <dbReference type="ARBA" id="ARBA00023049"/>
    </source>
</evidence>
<keyword evidence="6 11" id="KW-0378">Hydrolase</keyword>
<gene>
    <name evidence="13" type="ORF">DES35_101661</name>
</gene>
<evidence type="ECO:0000313" key="14">
    <source>
        <dbReference type="Proteomes" id="UP000253517"/>
    </source>
</evidence>
<comment type="caution">
    <text evidence="13">The sequence shown here is derived from an EMBL/GenBank/DDBJ whole genome shotgun (WGS) entry which is preliminary data.</text>
</comment>
<dbReference type="InterPro" id="IPR008915">
    <property type="entry name" value="Peptidase_M50"/>
</dbReference>
<keyword evidence="8 11" id="KW-1133">Transmembrane helix</keyword>
<dbReference type="SUPFAM" id="SSF50156">
    <property type="entry name" value="PDZ domain-like"/>
    <property type="match status" value="2"/>
</dbReference>
<evidence type="ECO:0000256" key="2">
    <source>
        <dbReference type="ARBA" id="ARBA00004141"/>
    </source>
</evidence>
<evidence type="ECO:0000256" key="4">
    <source>
        <dbReference type="ARBA" id="ARBA00022670"/>
    </source>
</evidence>
<keyword evidence="7 11" id="KW-0862">Zinc</keyword>
<name>A0A369AAP7_9FLAO</name>
<dbReference type="RefSeq" id="WP_037356035.1">
    <property type="nucleotide sequence ID" value="NZ_BHZF01000001.1"/>
</dbReference>
<keyword evidence="9 11" id="KW-0482">Metalloprotease</keyword>
<dbReference type="EC" id="3.4.24.-" evidence="11"/>
<dbReference type="AlphaFoldDB" id="A0A369AAP7"/>
<comment type="similarity">
    <text evidence="3 11">Belongs to the peptidase M50B family.</text>
</comment>
<evidence type="ECO:0000256" key="6">
    <source>
        <dbReference type="ARBA" id="ARBA00022801"/>
    </source>
</evidence>
<protein>
    <recommendedName>
        <fullName evidence="11">Zinc metalloprotease</fullName>
        <ecNumber evidence="11">3.4.24.-</ecNumber>
    </recommendedName>
</protein>
<evidence type="ECO:0000256" key="1">
    <source>
        <dbReference type="ARBA" id="ARBA00001947"/>
    </source>
</evidence>
<comment type="cofactor">
    <cofactor evidence="1 11">
        <name>Zn(2+)</name>
        <dbReference type="ChEBI" id="CHEBI:29105"/>
    </cofactor>
</comment>
<dbReference type="Proteomes" id="UP000253517">
    <property type="component" value="Unassembled WGS sequence"/>
</dbReference>
<evidence type="ECO:0000256" key="8">
    <source>
        <dbReference type="ARBA" id="ARBA00022989"/>
    </source>
</evidence>
<dbReference type="GO" id="GO:0006508">
    <property type="term" value="P:proteolysis"/>
    <property type="evidence" value="ECO:0007669"/>
    <property type="project" value="UniProtKB-KW"/>
</dbReference>
<keyword evidence="5 11" id="KW-0812">Transmembrane</keyword>
<feature type="domain" description="Peptidase M50" evidence="12">
    <location>
        <begin position="10"/>
        <end position="425"/>
    </location>
</feature>
<evidence type="ECO:0000313" key="13">
    <source>
        <dbReference type="EMBL" id="RCX05376.1"/>
    </source>
</evidence>
<evidence type="ECO:0000259" key="12">
    <source>
        <dbReference type="Pfam" id="PF02163"/>
    </source>
</evidence>
<keyword evidence="10 11" id="KW-0472">Membrane</keyword>
<dbReference type="PANTHER" id="PTHR42837">
    <property type="entry name" value="REGULATOR OF SIGMA-E PROTEASE RSEP"/>
    <property type="match status" value="1"/>
</dbReference>
<dbReference type="EMBL" id="QPJS01000001">
    <property type="protein sequence ID" value="RCX05376.1"/>
    <property type="molecule type" value="Genomic_DNA"/>
</dbReference>
<dbReference type="GO" id="GO:0046872">
    <property type="term" value="F:metal ion binding"/>
    <property type="evidence" value="ECO:0007669"/>
    <property type="project" value="UniProtKB-KW"/>
</dbReference>
<sequence length="438" mass="49438">MELLIRISQFLLSLSILIILHELGHFIPAKLFKTKVEKFYLFFNPWFSLFKKKIGETEYGIGWLPLGGYVKIAGMVDESMDTEQLKKPPQPYEFRSKPAWQRLIIMIGGVTVNVLLAIVIYVGMLMYYGEEYVPTENVKYGITTDSVGLRLGLRNGDKILSVNGKYIEKFHQIPLEILLSGGGLIEVERNGTVVKIPVTEEKISEIIRSKSTLIAPRIPYYVGGFVDGSEAAKAGLKVGDKLVGINDLQIQFFDEYLEEIPKHKGDTILMRVNREGRILSIPIYVPETGKIGVYAENPANLFDTKVIKYGFFESIGGALSKAANMLTDYIRQFKIIFNPKTEAYKEVGGFIMIAKQFDTQWNWERFWSFTAFLSIMLAFLNILPIPALDGGHVLFLLWEIITGRPASQKVLEAAQLVGFFILLALLVLANSNDIIKLF</sequence>
<evidence type="ECO:0000256" key="7">
    <source>
        <dbReference type="ARBA" id="ARBA00022833"/>
    </source>
</evidence>
<proteinExistence type="inferred from homology"/>
<evidence type="ECO:0000256" key="5">
    <source>
        <dbReference type="ARBA" id="ARBA00022692"/>
    </source>
</evidence>
<dbReference type="InterPro" id="IPR036034">
    <property type="entry name" value="PDZ_sf"/>
</dbReference>
<dbReference type="CDD" id="cd06163">
    <property type="entry name" value="S2P-M50_PDZ_RseP-like"/>
    <property type="match status" value="1"/>
</dbReference>
<accession>A0A369AAP7</accession>
<organism evidence="13 14">
    <name type="scientific">Schleiferia thermophila</name>
    <dbReference type="NCBI Taxonomy" id="884107"/>
    <lineage>
        <taxon>Bacteria</taxon>
        <taxon>Pseudomonadati</taxon>
        <taxon>Bacteroidota</taxon>
        <taxon>Flavobacteriia</taxon>
        <taxon>Flavobacteriales</taxon>
        <taxon>Schleiferiaceae</taxon>
        <taxon>Schleiferia</taxon>
    </lineage>
</organism>
<comment type="subcellular location">
    <subcellularLocation>
        <location evidence="2">Membrane</location>
        <topology evidence="2">Multi-pass membrane protein</topology>
    </subcellularLocation>
</comment>
<keyword evidence="14" id="KW-1185">Reference proteome</keyword>
<dbReference type="Gene3D" id="2.30.42.10">
    <property type="match status" value="2"/>
</dbReference>
<dbReference type="InterPro" id="IPR004387">
    <property type="entry name" value="Pept_M50_Zn"/>
</dbReference>